<accession>A0AAV9ZYL4</accession>
<reference evidence="1 2" key="1">
    <citation type="journal article" date="2024" name="J Genomics">
        <title>Draft genome sequencing and assembly of Favolaschia claudopus CIRM-BRFM 2984 isolated from oak limbs.</title>
        <authorList>
            <person name="Navarro D."/>
            <person name="Drula E."/>
            <person name="Chaduli D."/>
            <person name="Cazenave R."/>
            <person name="Ahrendt S."/>
            <person name="Wang J."/>
            <person name="Lipzen A."/>
            <person name="Daum C."/>
            <person name="Barry K."/>
            <person name="Grigoriev I.V."/>
            <person name="Favel A."/>
            <person name="Rosso M.N."/>
            <person name="Martin F."/>
        </authorList>
    </citation>
    <scope>NUCLEOTIDE SEQUENCE [LARGE SCALE GENOMIC DNA]</scope>
    <source>
        <strain evidence="1 2">CIRM-BRFM 2984</strain>
    </source>
</reference>
<comment type="caution">
    <text evidence="1">The sequence shown here is derived from an EMBL/GenBank/DDBJ whole genome shotgun (WGS) entry which is preliminary data.</text>
</comment>
<proteinExistence type="predicted"/>
<dbReference type="Proteomes" id="UP001362999">
    <property type="component" value="Unassembled WGS sequence"/>
</dbReference>
<evidence type="ECO:0000313" key="2">
    <source>
        <dbReference type="Proteomes" id="UP001362999"/>
    </source>
</evidence>
<dbReference type="AlphaFoldDB" id="A0AAV9ZYL4"/>
<protein>
    <submittedName>
        <fullName evidence="1">Uncharacterized protein</fullName>
    </submittedName>
</protein>
<dbReference type="EMBL" id="JAWWNJ010000101">
    <property type="protein sequence ID" value="KAK6995759.1"/>
    <property type="molecule type" value="Genomic_DNA"/>
</dbReference>
<organism evidence="1 2">
    <name type="scientific">Favolaschia claudopus</name>
    <dbReference type="NCBI Taxonomy" id="2862362"/>
    <lineage>
        <taxon>Eukaryota</taxon>
        <taxon>Fungi</taxon>
        <taxon>Dikarya</taxon>
        <taxon>Basidiomycota</taxon>
        <taxon>Agaricomycotina</taxon>
        <taxon>Agaricomycetes</taxon>
        <taxon>Agaricomycetidae</taxon>
        <taxon>Agaricales</taxon>
        <taxon>Marasmiineae</taxon>
        <taxon>Mycenaceae</taxon>
        <taxon>Favolaschia</taxon>
    </lineage>
</organism>
<name>A0AAV9ZYL4_9AGAR</name>
<keyword evidence="2" id="KW-1185">Reference proteome</keyword>
<gene>
    <name evidence="1" type="ORF">R3P38DRAFT_3288162</name>
</gene>
<sequence>MVVDIKGVKHITSRKHFLLSPSPSRLSTPSPPPTPAFARDRPPCTFFTALLAFRPAFLISPLDFAIHIYQHCLDSDASSPLPSRPFHACENVATLVCGPPYIFVSSTAARDSEGDAGFLFVKDDTRDDAEEEGRRVFEGNRFQRTTALNYKMLPSCAPGIQSPVVAFSVPDPSPPRRPRLRTELTAVFGVRLRVKKAPRTLIGARLSNFQISLNTSTSTRRPRHLSARPRRRLLLTVGKAARRLNLDAAQSSVFGVRKQGVLKSVR</sequence>
<evidence type="ECO:0000313" key="1">
    <source>
        <dbReference type="EMBL" id="KAK6995759.1"/>
    </source>
</evidence>